<dbReference type="PROSITE" id="PS50075">
    <property type="entry name" value="CARRIER"/>
    <property type="match status" value="1"/>
</dbReference>
<dbReference type="InterPro" id="IPR014030">
    <property type="entry name" value="Ketoacyl_synth_N"/>
</dbReference>
<dbReference type="Gene3D" id="3.10.129.110">
    <property type="entry name" value="Polyketide synthase dehydratase"/>
    <property type="match status" value="1"/>
</dbReference>
<evidence type="ECO:0000256" key="2">
    <source>
        <dbReference type="ARBA" id="ARBA00022553"/>
    </source>
</evidence>
<dbReference type="Gene3D" id="1.10.1200.10">
    <property type="entry name" value="ACP-like"/>
    <property type="match status" value="1"/>
</dbReference>
<dbReference type="InterPro" id="IPR049900">
    <property type="entry name" value="PKS_mFAS_DH"/>
</dbReference>
<dbReference type="GO" id="GO:0044550">
    <property type="term" value="P:secondary metabolite biosynthetic process"/>
    <property type="evidence" value="ECO:0007669"/>
    <property type="project" value="TreeGrafter"/>
</dbReference>
<feature type="region of interest" description="N-terminal hotdog fold" evidence="8">
    <location>
        <begin position="920"/>
        <end position="1055"/>
    </location>
</feature>
<dbReference type="InterPro" id="IPR057326">
    <property type="entry name" value="KR_dom"/>
</dbReference>
<organism evidence="13 14">
    <name type="scientific">Apodospora peruviana</name>
    <dbReference type="NCBI Taxonomy" id="516989"/>
    <lineage>
        <taxon>Eukaryota</taxon>
        <taxon>Fungi</taxon>
        <taxon>Dikarya</taxon>
        <taxon>Ascomycota</taxon>
        <taxon>Pezizomycotina</taxon>
        <taxon>Sordariomycetes</taxon>
        <taxon>Sordariomycetidae</taxon>
        <taxon>Sordariales</taxon>
        <taxon>Lasiosphaeriaceae</taxon>
        <taxon>Apodospora</taxon>
    </lineage>
</organism>
<dbReference type="InterPro" id="IPR020807">
    <property type="entry name" value="PKS_DH"/>
</dbReference>
<dbReference type="PROSITE" id="PS00606">
    <property type="entry name" value="KS3_1"/>
    <property type="match status" value="1"/>
</dbReference>
<dbReference type="Pfam" id="PF02801">
    <property type="entry name" value="Ketoacyl-synt_C"/>
    <property type="match status" value="1"/>
</dbReference>
<reference evidence="13" key="2">
    <citation type="submission" date="2023-06" db="EMBL/GenBank/DDBJ databases">
        <authorList>
            <consortium name="Lawrence Berkeley National Laboratory"/>
            <person name="Haridas S."/>
            <person name="Hensen N."/>
            <person name="Bonometti L."/>
            <person name="Westerberg I."/>
            <person name="Brannstrom I.O."/>
            <person name="Guillou S."/>
            <person name="Cros-Aarteil S."/>
            <person name="Calhoun S."/>
            <person name="Kuo A."/>
            <person name="Mondo S."/>
            <person name="Pangilinan J."/>
            <person name="Riley R."/>
            <person name="Labutti K."/>
            <person name="Andreopoulos B."/>
            <person name="Lipzen A."/>
            <person name="Chen C."/>
            <person name="Yanf M."/>
            <person name="Daum C."/>
            <person name="Ng V."/>
            <person name="Clum A."/>
            <person name="Steindorff A."/>
            <person name="Ohm R."/>
            <person name="Martin F."/>
            <person name="Silar P."/>
            <person name="Natvig D."/>
            <person name="Lalanne C."/>
            <person name="Gautier V."/>
            <person name="Ament-Velasquez S.L."/>
            <person name="Kruys A."/>
            <person name="Hutchinson M.I."/>
            <person name="Powell A.J."/>
            <person name="Barry K."/>
            <person name="Miller A.N."/>
            <person name="Grigoriev I.V."/>
            <person name="Debuchy R."/>
            <person name="Gladieux P."/>
            <person name="Thoren M.H."/>
            <person name="Johannesson H."/>
        </authorList>
    </citation>
    <scope>NUCLEOTIDE SEQUENCE</scope>
    <source>
        <strain evidence="13">CBS 118394</strain>
    </source>
</reference>
<dbReference type="InterPro" id="IPR013968">
    <property type="entry name" value="PKS_KR"/>
</dbReference>
<dbReference type="Pfam" id="PF08240">
    <property type="entry name" value="ADH_N"/>
    <property type="match status" value="1"/>
</dbReference>
<dbReference type="CDD" id="cd05195">
    <property type="entry name" value="enoyl_red"/>
    <property type="match status" value="1"/>
</dbReference>
<dbReference type="Gene3D" id="3.40.366.10">
    <property type="entry name" value="Malonyl-Coenzyme A Acyl Carrier Protein, domain 2"/>
    <property type="match status" value="1"/>
</dbReference>
<dbReference type="Pfam" id="PF08659">
    <property type="entry name" value="KR"/>
    <property type="match status" value="1"/>
</dbReference>
<dbReference type="GO" id="GO:0016491">
    <property type="term" value="F:oxidoreductase activity"/>
    <property type="evidence" value="ECO:0007669"/>
    <property type="project" value="UniProtKB-KW"/>
</dbReference>
<dbReference type="Pfam" id="PF21089">
    <property type="entry name" value="PKS_DH_N"/>
    <property type="match status" value="1"/>
</dbReference>
<dbReference type="SUPFAM" id="SSF55048">
    <property type="entry name" value="Probable ACP-binding domain of malonyl-CoA ACP transacylase"/>
    <property type="match status" value="1"/>
</dbReference>
<dbReference type="SMART" id="SM00823">
    <property type="entry name" value="PKS_PP"/>
    <property type="match status" value="1"/>
</dbReference>
<evidence type="ECO:0000256" key="3">
    <source>
        <dbReference type="ARBA" id="ARBA00022679"/>
    </source>
</evidence>
<evidence type="ECO:0000259" key="11">
    <source>
        <dbReference type="PROSITE" id="PS52004"/>
    </source>
</evidence>
<evidence type="ECO:0000256" key="5">
    <source>
        <dbReference type="ARBA" id="ARBA00023002"/>
    </source>
</evidence>
<dbReference type="InterPro" id="IPR018201">
    <property type="entry name" value="Ketoacyl_synth_AS"/>
</dbReference>
<dbReference type="CDD" id="cd00833">
    <property type="entry name" value="PKS"/>
    <property type="match status" value="1"/>
</dbReference>
<dbReference type="InterPro" id="IPR014031">
    <property type="entry name" value="Ketoacyl_synth_C"/>
</dbReference>
<dbReference type="GO" id="GO:0004312">
    <property type="term" value="F:fatty acid synthase activity"/>
    <property type="evidence" value="ECO:0007669"/>
    <property type="project" value="TreeGrafter"/>
</dbReference>
<dbReference type="InterPro" id="IPR013217">
    <property type="entry name" value="Methyltransf_12"/>
</dbReference>
<dbReference type="CDD" id="cd02440">
    <property type="entry name" value="AdoMet_MTases"/>
    <property type="match status" value="1"/>
</dbReference>
<dbReference type="SUPFAM" id="SSF47336">
    <property type="entry name" value="ACP-like"/>
    <property type="match status" value="1"/>
</dbReference>
<feature type="active site" description="Proton acceptor; for dehydratase activity" evidence="8">
    <location>
        <position position="952"/>
    </location>
</feature>
<feature type="domain" description="Carrier" evidence="10">
    <location>
        <begin position="2467"/>
        <end position="2548"/>
    </location>
</feature>
<dbReference type="GO" id="GO:0031177">
    <property type="term" value="F:phosphopantetheine binding"/>
    <property type="evidence" value="ECO:0007669"/>
    <property type="project" value="InterPro"/>
</dbReference>
<dbReference type="SUPFAM" id="SSF53335">
    <property type="entry name" value="S-adenosyl-L-methionine-dependent methyltransferases"/>
    <property type="match status" value="1"/>
</dbReference>
<dbReference type="Pfam" id="PF00109">
    <property type="entry name" value="ketoacyl-synt"/>
    <property type="match status" value="1"/>
</dbReference>
<dbReference type="Gene3D" id="3.40.47.10">
    <property type="match status" value="1"/>
</dbReference>
<feature type="domain" description="PKS/mFAS DH" evidence="12">
    <location>
        <begin position="920"/>
        <end position="1221"/>
    </location>
</feature>
<dbReference type="Gene3D" id="3.90.180.10">
    <property type="entry name" value="Medium-chain alcohol dehydrogenases, catalytic domain"/>
    <property type="match status" value="1"/>
</dbReference>
<evidence type="ECO:0000313" key="13">
    <source>
        <dbReference type="EMBL" id="KAK3311877.1"/>
    </source>
</evidence>
<dbReference type="SMART" id="SM00826">
    <property type="entry name" value="PKS_DH"/>
    <property type="match status" value="1"/>
</dbReference>
<dbReference type="InterPro" id="IPR006162">
    <property type="entry name" value="Ppantetheine_attach_site"/>
</dbReference>
<keyword evidence="1" id="KW-0596">Phosphopantetheine</keyword>
<dbReference type="InterPro" id="IPR032821">
    <property type="entry name" value="PKS_assoc"/>
</dbReference>
<dbReference type="SUPFAM" id="SSF52151">
    <property type="entry name" value="FabD/lysophospholipase-like"/>
    <property type="match status" value="1"/>
</dbReference>
<dbReference type="InterPro" id="IPR036736">
    <property type="entry name" value="ACP-like_sf"/>
</dbReference>
<feature type="region of interest" description="C-terminal hotdog fold" evidence="8">
    <location>
        <begin position="1066"/>
        <end position="1221"/>
    </location>
</feature>
<dbReference type="EMBL" id="JAUEDM010000011">
    <property type="protein sequence ID" value="KAK3311877.1"/>
    <property type="molecule type" value="Genomic_DNA"/>
</dbReference>
<dbReference type="InterPro" id="IPR014043">
    <property type="entry name" value="Acyl_transferase_dom"/>
</dbReference>
<dbReference type="InterPro" id="IPR049552">
    <property type="entry name" value="PKS_DH_N"/>
</dbReference>
<dbReference type="InterPro" id="IPR013154">
    <property type="entry name" value="ADH-like_N"/>
</dbReference>
<sequence length="2556" mass="277784">MGMRLPGGIRNGHDFWDLLVNGRDARGEIPASRFNIEGFDDSLAGQGAIRTRHGYFLDEDLSCLDTSFFSMSRSELERCDPQQRQLLEVVRECLDDAGEINYRGQPVGCFIGTFGQDWHEMSVKESQHTGSYTVTGYGDLILANRVSYEYDLRGPSVVVKTGCSASLAALHEACRALQAGDASAAVVGGTSLIMGPNTTALFFNEGILSPDASCKTFDASANGFARAEGITAIYIKRLEDALRDGNPVRAVIRATGSNSDGRSQGLMSPSSEAQEALIRKVYHHAGLDPEDTAFVECHGTGTATGDPIETRAVGNVFGEKGVYITSVKPNVGHSEGCSGVTSLIKAVLALEHRTIPPNIKFQNPNPRIHFAEKKLAVPLYPTPFPNDRAERVSINSFGIGGSNAHVIIDTSSQHLQQQYEHHRAPATNGHTNGHSKTSTSNTNGASETGEPEPTLPAIFLFSAKTPASLKRQMDSFREYTAKHPEQAADIAYTLALRREHHPHRAFAVVSEDDGAFAETSSLAKIPTSSPGITMVFSGQGAQWAGMGRELILTIPSFRQDIVRMDKVLQRLKIPPAWSILDEIQQPAETSSINRAELAQPLTTALQIALIRWLRRLGIRPSAVVGHSSGEIAAAYAAGRIPLEYAITVAYYRGYVVTHVAAAGGRGGGMMAAVGLGASDVARFLQPGVCVACENSPTSSTISGDSEAVRNVLNAIKRNYPDALLRPLKVDMAYHSHHMAAVADEYLDLLQAEDSVSYSAPPPDSGAEFVSSVTCKVVGADYAESFAPSYWVSNLVSPVRFDTAVSNLLARSTSPKGNILLLEIGPHSALAGPLRQICAAVGQPCNYVSSLERGKDGTVSVLSALGKLHQESVAVDWKPLSPNNCKTLSGLPVYPWDHSGGSFWYESRLSQAWRTRRFPHHCLLGLRVVESPDTAPQWRNVLHLEHVPWVGDHKVRQDVVFPLAGYVAMAGEAVRQITAADTGSISGYRLRHVVARTALVLTDAKPAEMVTTLRPVRLTDSEDSASWFDFSIASYAGSGTWVRHCEGQAMAVLSEEKTTMVGQQPLPRGVATPRFYEAMARVGIIYGPEFQPLVDISSSVTERVAQAKLVQSSSQASQPFFLHPASIDGCIQLLLVAGVRGLCRNFRKLVIPTLIEHIEVSGGGRGSSAVEMHATAAAGPDSGSSYESAVVECVRVADDSKPALALRMSGLRVTPLDGDGESAAAATADVHAAARLQWLPDFDFADVTKLFQPPARNRAERRLQETLSLLCTLESADKVDGLVPCQPHFAKYRDWLHLQIDKARTGEYALVDNPDKYVALTPGPRRECLEATFTRLLNEFPGEHAVSIGIKRISDHADDIFTGQRDTLDLLMQDDVLTKIYDEDSFGYRDFVRLLSHTRPDLRILEVGAGTGGTTELTLRDLVDSNGMPAYSQYMFTDISAGFFPQARERFSYAPNMEFQTFDISKDGLAQGFVAASYDLIFAPNVVHATPSLKETLANLRPLLKPDGMLLLTEISTVTRAPNYIFGNFSGWWMGEADGRLWEPYVLPSRWDEDLKAAGFTGTEVVVPDDMMPYQLCCAILSKPQASKVVALDKEVTVLCQRSDTGPAASLVAGLRDDGWTVMPCVLGEQLPHPGRDIIACVDLETRFFDPQDLSETNFSAFQNLLRHLKNERLLWLTRPSQVNCRDPRSAQTLGVARTIRAELALPFFTLEIDWNHHHNSESGAAARLVTQVFGKIRRVQDGDVLNSDKEFVVDDDGVICVGRYHPFSLTQEMEARSSSSSAPKSLHIIKPGALDSLQWRDEPEQSSLPDDAVEVEIRAAGLNFRDVLLAMGIISPHPSEPRIPLGMEAAGVVRRVGRAVLVSLQPGDRVMLLAPTSTLSTRLVCPAAAVVRIPDSLTPEAAATIPLCFATVLHALLDVGRVRRGQTVLIHSACGGVGLTALQVCRAVGADVYATVGHESKVEHLVRHYGVPRNRIFHSRDASFVAGVARETGGRGVDLVLNSLSGDLLHASWTCVAEYGTMIELGKRDLWGAGRLDMAPFLANRSYAAVDIHQFIRERPERMGELLTQYLDLHGRGLLQPLSPVTYFEASAVEQAFRHLQNGDHIGKVVVTMPDDPDRNLQSLPAAAHSSSKPLTLDPDATYLLVGGARGLGASIATWMAEQGARNLTFLSRKAGKDLESEALFDELRAIGCSASVVSGSVEDMEAVQAAIASSGKPVKGVFHLAMVLRDAPLVDMKWTDWNSAVGPKVQGAWNLHHALSDSPLDFFWMASSLITVVDQPGQGNYSAGCAFLEAFCQYRRSLGLPATVLNICPVDGAGYVADNPFARRNMKAQGLYFLGEQEFLDFVKLNLVYASAAAVDDDDDDDDDGHDDSVSARRRRTPWQNRGQVFMGLRSELHLDDANNRTSWRRDRRMGVYHNVRPDDGGAAKAAGSETSALTLFLNRIFGAGDGDDGAEARKQLLLESENVSFLGHEIGNKIYEFMLRPRLEDDEEIDTSLTLVQIGLDSLMAIELRRWLRRVFGIVVSVLEIMGSGSLIQLGGLVASKLGDKVAGAG</sequence>
<dbReference type="Pfam" id="PF16197">
    <property type="entry name" value="KAsynt_C_assoc"/>
    <property type="match status" value="1"/>
</dbReference>
<keyword evidence="2" id="KW-0597">Phosphoprotein</keyword>
<dbReference type="PROSITE" id="PS52004">
    <property type="entry name" value="KS3_2"/>
    <property type="match status" value="1"/>
</dbReference>
<dbReference type="InterPro" id="IPR009081">
    <property type="entry name" value="PP-bd_ACP"/>
</dbReference>
<dbReference type="Gene3D" id="3.40.50.150">
    <property type="entry name" value="Vaccinia Virus protein VP39"/>
    <property type="match status" value="1"/>
</dbReference>
<dbReference type="InterPro" id="IPR020806">
    <property type="entry name" value="PKS_PP-bd"/>
</dbReference>
<dbReference type="InterPro" id="IPR036291">
    <property type="entry name" value="NAD(P)-bd_dom_sf"/>
</dbReference>
<keyword evidence="5" id="KW-0560">Oxidoreductase</keyword>
<accession>A0AAE0HSM8</accession>
<evidence type="ECO:0000256" key="4">
    <source>
        <dbReference type="ARBA" id="ARBA00022857"/>
    </source>
</evidence>
<dbReference type="InterPro" id="IPR001227">
    <property type="entry name" value="Ac_transferase_dom_sf"/>
</dbReference>
<proteinExistence type="predicted"/>
<feature type="compositionally biased region" description="Polar residues" evidence="9">
    <location>
        <begin position="428"/>
        <end position="446"/>
    </location>
</feature>
<evidence type="ECO:0000256" key="8">
    <source>
        <dbReference type="PROSITE-ProRule" id="PRU01363"/>
    </source>
</evidence>
<dbReference type="InterPro" id="IPR011032">
    <property type="entry name" value="GroES-like_sf"/>
</dbReference>
<keyword evidence="6" id="KW-0511">Multifunctional enzyme</keyword>
<gene>
    <name evidence="13" type="ORF">B0H66DRAFT_614476</name>
</gene>
<keyword evidence="4" id="KW-0521">NADP</keyword>
<dbReference type="InterPro" id="IPR049551">
    <property type="entry name" value="PKS_DH_C"/>
</dbReference>
<keyword evidence="7" id="KW-0012">Acyltransferase</keyword>
<dbReference type="Proteomes" id="UP001283341">
    <property type="component" value="Unassembled WGS sequence"/>
</dbReference>
<feature type="domain" description="Ketosynthase family 3 (KS3)" evidence="11">
    <location>
        <begin position="1"/>
        <end position="410"/>
    </location>
</feature>
<dbReference type="SMART" id="SM00829">
    <property type="entry name" value="PKS_ER"/>
    <property type="match status" value="1"/>
</dbReference>
<dbReference type="Pfam" id="PF00698">
    <property type="entry name" value="Acyl_transf_1"/>
    <property type="match status" value="1"/>
</dbReference>
<keyword evidence="14" id="KW-1185">Reference proteome</keyword>
<dbReference type="GO" id="GO:0004315">
    <property type="term" value="F:3-oxoacyl-[acyl-carrier-protein] synthase activity"/>
    <property type="evidence" value="ECO:0007669"/>
    <property type="project" value="InterPro"/>
</dbReference>
<dbReference type="InterPro" id="IPR042104">
    <property type="entry name" value="PKS_dehydratase_sf"/>
</dbReference>
<protein>
    <submittedName>
        <fullName evidence="13">Polyketide synthase</fullName>
    </submittedName>
</protein>
<dbReference type="Pfam" id="PF00550">
    <property type="entry name" value="PP-binding"/>
    <property type="match status" value="1"/>
</dbReference>
<keyword evidence="3" id="KW-0808">Transferase</keyword>
<dbReference type="GO" id="GO:0006633">
    <property type="term" value="P:fatty acid biosynthetic process"/>
    <property type="evidence" value="ECO:0007669"/>
    <property type="project" value="InterPro"/>
</dbReference>
<dbReference type="Pfam" id="PF08242">
    <property type="entry name" value="Methyltransf_12"/>
    <property type="match status" value="1"/>
</dbReference>
<dbReference type="PROSITE" id="PS52019">
    <property type="entry name" value="PKS_MFAS_DH"/>
    <property type="match status" value="1"/>
</dbReference>
<dbReference type="SMART" id="SM00825">
    <property type="entry name" value="PKS_KS"/>
    <property type="match status" value="1"/>
</dbReference>
<dbReference type="InterPro" id="IPR016035">
    <property type="entry name" value="Acyl_Trfase/lysoPLipase"/>
</dbReference>
<dbReference type="SMART" id="SM00827">
    <property type="entry name" value="PKS_AT"/>
    <property type="match status" value="1"/>
</dbReference>
<dbReference type="SMART" id="SM00822">
    <property type="entry name" value="PKS_KR"/>
    <property type="match status" value="1"/>
</dbReference>
<dbReference type="InterPro" id="IPR020843">
    <property type="entry name" value="ER"/>
</dbReference>
<dbReference type="InterPro" id="IPR016039">
    <property type="entry name" value="Thiolase-like"/>
</dbReference>
<dbReference type="SUPFAM" id="SSF51735">
    <property type="entry name" value="NAD(P)-binding Rossmann-fold domains"/>
    <property type="match status" value="2"/>
</dbReference>
<dbReference type="PROSITE" id="PS00012">
    <property type="entry name" value="PHOSPHOPANTETHEINE"/>
    <property type="match status" value="1"/>
</dbReference>
<evidence type="ECO:0000256" key="1">
    <source>
        <dbReference type="ARBA" id="ARBA00022450"/>
    </source>
</evidence>
<dbReference type="PANTHER" id="PTHR43775">
    <property type="entry name" value="FATTY ACID SYNTHASE"/>
    <property type="match status" value="1"/>
</dbReference>
<name>A0AAE0HSM8_9PEZI</name>
<dbReference type="InterPro" id="IPR029063">
    <property type="entry name" value="SAM-dependent_MTases_sf"/>
</dbReference>
<dbReference type="InterPro" id="IPR020841">
    <property type="entry name" value="PKS_Beta-ketoAc_synthase_dom"/>
</dbReference>
<dbReference type="SUPFAM" id="SSF50129">
    <property type="entry name" value="GroES-like"/>
    <property type="match status" value="1"/>
</dbReference>
<dbReference type="SUPFAM" id="SSF53901">
    <property type="entry name" value="Thiolase-like"/>
    <property type="match status" value="1"/>
</dbReference>
<feature type="region of interest" description="Disordered" evidence="9">
    <location>
        <begin position="416"/>
        <end position="453"/>
    </location>
</feature>
<comment type="caution">
    <text evidence="13">The sequence shown here is derived from an EMBL/GenBank/DDBJ whole genome shotgun (WGS) entry which is preliminary data.</text>
</comment>
<evidence type="ECO:0000313" key="14">
    <source>
        <dbReference type="Proteomes" id="UP001283341"/>
    </source>
</evidence>
<evidence type="ECO:0000259" key="12">
    <source>
        <dbReference type="PROSITE" id="PS52019"/>
    </source>
</evidence>
<evidence type="ECO:0000256" key="7">
    <source>
        <dbReference type="ARBA" id="ARBA00023315"/>
    </source>
</evidence>
<evidence type="ECO:0000256" key="6">
    <source>
        <dbReference type="ARBA" id="ARBA00023268"/>
    </source>
</evidence>
<reference evidence="13" key="1">
    <citation type="journal article" date="2023" name="Mol. Phylogenet. Evol.">
        <title>Genome-scale phylogeny and comparative genomics of the fungal order Sordariales.</title>
        <authorList>
            <person name="Hensen N."/>
            <person name="Bonometti L."/>
            <person name="Westerberg I."/>
            <person name="Brannstrom I.O."/>
            <person name="Guillou S."/>
            <person name="Cros-Aarteil S."/>
            <person name="Calhoun S."/>
            <person name="Haridas S."/>
            <person name="Kuo A."/>
            <person name="Mondo S."/>
            <person name="Pangilinan J."/>
            <person name="Riley R."/>
            <person name="LaButti K."/>
            <person name="Andreopoulos B."/>
            <person name="Lipzen A."/>
            <person name="Chen C."/>
            <person name="Yan M."/>
            <person name="Daum C."/>
            <person name="Ng V."/>
            <person name="Clum A."/>
            <person name="Steindorff A."/>
            <person name="Ohm R.A."/>
            <person name="Martin F."/>
            <person name="Silar P."/>
            <person name="Natvig D.O."/>
            <person name="Lalanne C."/>
            <person name="Gautier V."/>
            <person name="Ament-Velasquez S.L."/>
            <person name="Kruys A."/>
            <person name="Hutchinson M.I."/>
            <person name="Powell A.J."/>
            <person name="Barry K."/>
            <person name="Miller A.N."/>
            <person name="Grigoriev I.V."/>
            <person name="Debuchy R."/>
            <person name="Gladieux P."/>
            <person name="Hiltunen Thoren M."/>
            <person name="Johannesson H."/>
        </authorList>
    </citation>
    <scope>NUCLEOTIDE SEQUENCE</scope>
    <source>
        <strain evidence="13">CBS 118394</strain>
    </source>
</reference>
<dbReference type="Gene3D" id="3.40.50.720">
    <property type="entry name" value="NAD(P)-binding Rossmann-like Domain"/>
    <property type="match status" value="1"/>
</dbReference>
<dbReference type="InterPro" id="IPR050091">
    <property type="entry name" value="PKS_NRPS_Biosynth_Enz"/>
</dbReference>
<dbReference type="Pfam" id="PF14765">
    <property type="entry name" value="PS-DH"/>
    <property type="match status" value="1"/>
</dbReference>
<evidence type="ECO:0000256" key="9">
    <source>
        <dbReference type="SAM" id="MobiDB-lite"/>
    </source>
</evidence>
<evidence type="ECO:0000259" key="10">
    <source>
        <dbReference type="PROSITE" id="PS50075"/>
    </source>
</evidence>
<dbReference type="Gene3D" id="3.30.70.3290">
    <property type="match status" value="1"/>
</dbReference>
<feature type="active site" description="Proton donor; for dehydratase activity" evidence="8">
    <location>
        <position position="1127"/>
    </location>
</feature>
<dbReference type="Pfam" id="PF13602">
    <property type="entry name" value="ADH_zinc_N_2"/>
    <property type="match status" value="1"/>
</dbReference>
<dbReference type="InterPro" id="IPR016036">
    <property type="entry name" value="Malonyl_transacylase_ACP-bd"/>
</dbReference>
<dbReference type="PANTHER" id="PTHR43775:SF46">
    <property type="entry name" value="FUMIGERMIN SYNTHASE"/>
    <property type="match status" value="1"/>
</dbReference>